<dbReference type="AlphaFoldDB" id="A0A0J1D1H4"/>
<dbReference type="EMBL" id="AEJF01000068">
    <property type="protein sequence ID" value="KLU26511.1"/>
    <property type="molecule type" value="Genomic_DNA"/>
</dbReference>
<dbReference type="PATRIC" id="fig|908627.4.peg.2045"/>
<dbReference type="OrthoDB" id="280897at2"/>
<gene>
    <name evidence="2" type="ORF">EOS_09245</name>
</gene>
<dbReference type="RefSeq" id="WP_047846321.1">
    <property type="nucleotide sequence ID" value="NZ_AEJF01000068.1"/>
</dbReference>
<keyword evidence="1" id="KW-0732">Signal</keyword>
<name>A0A0J1D1H4_9BURK</name>
<evidence type="ECO:0000313" key="2">
    <source>
        <dbReference type="EMBL" id="KLU26511.1"/>
    </source>
</evidence>
<feature type="chain" id="PRO_5005250079" description="Cytochrome c domain-containing protein" evidence="1">
    <location>
        <begin position="29"/>
        <end position="561"/>
    </location>
</feature>
<sequence>MLAIVRRHVILLLAFGLLSIFRPELANAAGCWTAPYSCNPGGDINPSTAATYEAKYKAYAELAWRDFIALNFPAETNPQGKPEPKPSKVHGLDYHAGDYTAVWQTWPEARDIFLPGAAAPAAFGTGHQTPTDCLRKDASGRIELTDKIVLDEYVQAERMGPVIDKQGQYVRYGLNFNQSMFQYIAAHQLYFTQGQAAMDVNNPDHDKKTVEFPVGQYSENDNPAMTGSIFVKSSWKILDASDNKSSFYRTQAYVYDQAGGTFADEPTVKEQCSLKPIGLVGFHIVHLTKSAPQWVWSTFEHVDNGPWLNDFTFLLKRAYTFFDAAKCPASGGLPTCAFDTVPAEPWNPQRSGQTPTQLVRLAAPGKLALTVNEQYNNRIKTTYPNSVWANYFLVDVQFPTNVKTPGGEQGAAVPNPAYPDGLPATSFLSNSTMETYIPGFFHGQITSSSNPIPPDDQMQTLPPTGAVMPFSSTGPHTVSGGADRTTSSCVSCHSDAAMTTGSSSDFVFSLSRAQSKDKTHLRTLRMKSGGDTGGKVLTGHDASSVVEYVMGAGKPDEPAGK</sequence>
<protein>
    <recommendedName>
        <fullName evidence="4">Cytochrome c domain-containing protein</fullName>
    </recommendedName>
</protein>
<dbReference type="Proteomes" id="UP000035963">
    <property type="component" value="Unassembled WGS sequence"/>
</dbReference>
<feature type="signal peptide" evidence="1">
    <location>
        <begin position="1"/>
        <end position="28"/>
    </location>
</feature>
<keyword evidence="3" id="KW-1185">Reference proteome</keyword>
<comment type="caution">
    <text evidence="2">The sequence shown here is derived from an EMBL/GenBank/DDBJ whole genome shotgun (WGS) entry which is preliminary data.</text>
</comment>
<evidence type="ECO:0000256" key="1">
    <source>
        <dbReference type="SAM" id="SignalP"/>
    </source>
</evidence>
<organism evidence="2 3">
    <name type="scientific">Caballeronia mineralivorans PML1(12)</name>
    <dbReference type="NCBI Taxonomy" id="908627"/>
    <lineage>
        <taxon>Bacteria</taxon>
        <taxon>Pseudomonadati</taxon>
        <taxon>Pseudomonadota</taxon>
        <taxon>Betaproteobacteria</taxon>
        <taxon>Burkholderiales</taxon>
        <taxon>Burkholderiaceae</taxon>
        <taxon>Caballeronia</taxon>
    </lineage>
</organism>
<reference evidence="2 3" key="1">
    <citation type="journal article" date="2015" name="Genome Announc.">
        <title>Draft Genome Sequence of Burkholderia sp. Strain PML1(12), an Ectomycorrhizosphere-Inhabiting Bacterium with Effective Mineral-Weathering Ability.</title>
        <authorList>
            <person name="Uroz S."/>
            <person name="Oger P."/>
        </authorList>
    </citation>
    <scope>NUCLEOTIDE SEQUENCE [LARGE SCALE GENOMIC DNA]</scope>
    <source>
        <strain evidence="3">PML1(12)</strain>
    </source>
</reference>
<evidence type="ECO:0000313" key="3">
    <source>
        <dbReference type="Proteomes" id="UP000035963"/>
    </source>
</evidence>
<accession>A0A0J1D1H4</accession>
<evidence type="ECO:0008006" key="4">
    <source>
        <dbReference type="Google" id="ProtNLM"/>
    </source>
</evidence>
<proteinExistence type="predicted"/>